<protein>
    <recommendedName>
        <fullName evidence="4">Guanylate cyclase domain-containing protein</fullName>
    </recommendedName>
</protein>
<keyword evidence="3" id="KW-1185">Reference proteome</keyword>
<evidence type="ECO:0000313" key="2">
    <source>
        <dbReference type="EMBL" id="QLQ40482.1"/>
    </source>
</evidence>
<dbReference type="Gene3D" id="3.30.70.1230">
    <property type="entry name" value="Nucleotide cyclase"/>
    <property type="match status" value="1"/>
</dbReference>
<evidence type="ECO:0008006" key="4">
    <source>
        <dbReference type="Google" id="ProtNLM"/>
    </source>
</evidence>
<sequence length="257" mass="27971">MESYSGRDNVLQYRAQMAFQKIMKHACEELGFDRVNWLIQQGGDGELAILPPGTSERAVVTRLTPVVDRLLREYNRGLAPEARVRLRIGIHEGLVHLDGANGYPGDAVVTVCRLIDSPQLKAALRRFAGAAVALILSDRIHQDIVRHYQDLRPEHFQRVAVHLPEKNFEAVAWIYVPGENAADAAMNDGVEAPRSRDNPEADSDGAVGRTSPGPPPQSSGGQSFHHITSHGVNAFGNGNVISTSGLTDNTAARRSNS</sequence>
<gene>
    <name evidence="2" type="ORF">H1D33_23385</name>
</gene>
<organism evidence="2 3">
    <name type="scientific">Micromonospora robiginosa</name>
    <dbReference type="NCBI Taxonomy" id="2749844"/>
    <lineage>
        <taxon>Bacteria</taxon>
        <taxon>Bacillati</taxon>
        <taxon>Actinomycetota</taxon>
        <taxon>Actinomycetes</taxon>
        <taxon>Micromonosporales</taxon>
        <taxon>Micromonosporaceae</taxon>
        <taxon>Micromonospora</taxon>
    </lineage>
</organism>
<reference evidence="2 3" key="2">
    <citation type="journal article" date="2021" name="Mar. Drugs">
        <title>A New Micromonospora Strain with Antibiotic Activity Isolated from the Microbiome of a Mid-Atlantic Deep-Sea Sponge.</title>
        <authorList>
            <person name="Back C.R."/>
            <person name="Stennett H.L."/>
            <person name="Williams S.E."/>
            <person name="Wang L."/>
            <person name="Ojeda Gomez J."/>
            <person name="Abdulle O.M."/>
            <person name="Duffy T."/>
            <person name="Neal C."/>
            <person name="Mantell J."/>
            <person name="Jepson M.A."/>
            <person name="Hendry K.R."/>
            <person name="Powell D."/>
            <person name="Stach J.E.M."/>
            <person name="Essex-Lopresti A.E."/>
            <person name="Willis C.L."/>
            <person name="Curnow P."/>
            <person name="Race P.R."/>
        </authorList>
    </citation>
    <scope>NUCLEOTIDE SEQUENCE [LARGE SCALE GENOMIC DNA]</scope>
    <source>
        <strain evidence="2 3">28ISP2-46</strain>
    </source>
</reference>
<dbReference type="RefSeq" id="WP_181572841.1">
    <property type="nucleotide sequence ID" value="NZ_CP059322.2"/>
</dbReference>
<evidence type="ECO:0000256" key="1">
    <source>
        <dbReference type="SAM" id="MobiDB-lite"/>
    </source>
</evidence>
<dbReference type="EMBL" id="CP059322">
    <property type="protein sequence ID" value="QLQ40482.1"/>
    <property type="molecule type" value="Genomic_DNA"/>
</dbReference>
<dbReference type="KEGG" id="mfeu:H1D33_23385"/>
<accession>A0A7L6BEU7</accession>
<dbReference type="Proteomes" id="UP000510844">
    <property type="component" value="Chromosome"/>
</dbReference>
<reference evidence="3" key="1">
    <citation type="submission" date="2020-07" db="EMBL/GenBank/DDBJ databases">
        <title>A new Micromonospora strain with potent antibiotic activity isolated from the microbiome of a mid-Atlantic deep-sea sponge.</title>
        <authorList>
            <person name="Back C.R."/>
            <person name="Stennett H.L."/>
            <person name="Williams S.E."/>
            <person name="Wang L."/>
            <person name="Ojeda Gomez J."/>
            <person name="Abdulle O.M."/>
            <person name="Duffy T."/>
            <person name="Hendry K.R."/>
            <person name="Powell D."/>
            <person name="Stach J.E."/>
            <person name="Essex-Lopresti A.E."/>
            <person name="Willis C.L."/>
            <person name="Curnow P."/>
            <person name="Race P.R."/>
        </authorList>
    </citation>
    <scope>NUCLEOTIDE SEQUENCE [LARGE SCALE GENOMIC DNA]</scope>
    <source>
        <strain evidence="3">28ISP2-46</strain>
    </source>
</reference>
<feature type="region of interest" description="Disordered" evidence="1">
    <location>
        <begin position="189"/>
        <end position="235"/>
    </location>
</feature>
<proteinExistence type="predicted"/>
<evidence type="ECO:0000313" key="3">
    <source>
        <dbReference type="Proteomes" id="UP000510844"/>
    </source>
</evidence>
<name>A0A7L6BEU7_9ACTN</name>
<dbReference type="AlphaFoldDB" id="A0A7L6BEU7"/>
<dbReference type="InterPro" id="IPR029787">
    <property type="entry name" value="Nucleotide_cyclase"/>
</dbReference>